<gene>
    <name evidence="2" type="ORF">HY912_18355</name>
</gene>
<dbReference type="Gene3D" id="3.40.50.2000">
    <property type="entry name" value="Glycogen Phosphorylase B"/>
    <property type="match status" value="1"/>
</dbReference>
<accession>A0A9D6V6E8</accession>
<dbReference type="InterPro" id="IPR024517">
    <property type="entry name" value="Glycogen_phosphorylase_DUF3417"/>
</dbReference>
<dbReference type="PANTHER" id="PTHR42655">
    <property type="entry name" value="GLYCOGEN PHOSPHORYLASE"/>
    <property type="match status" value="1"/>
</dbReference>
<organism evidence="2 3">
    <name type="scientific">Desulfomonile tiedjei</name>
    <dbReference type="NCBI Taxonomy" id="2358"/>
    <lineage>
        <taxon>Bacteria</taxon>
        <taxon>Pseudomonadati</taxon>
        <taxon>Thermodesulfobacteriota</taxon>
        <taxon>Desulfomonilia</taxon>
        <taxon>Desulfomonilales</taxon>
        <taxon>Desulfomonilaceae</taxon>
        <taxon>Desulfomonile</taxon>
    </lineage>
</organism>
<dbReference type="Proteomes" id="UP000807825">
    <property type="component" value="Unassembled WGS sequence"/>
</dbReference>
<feature type="non-terminal residue" evidence="2">
    <location>
        <position position="189"/>
    </location>
</feature>
<protein>
    <submittedName>
        <fullName evidence="2">DUF3417 domain-containing protein</fullName>
    </submittedName>
</protein>
<dbReference type="InterPro" id="IPR052182">
    <property type="entry name" value="Glycogen/Maltodextrin_Phosph"/>
</dbReference>
<evidence type="ECO:0000313" key="2">
    <source>
        <dbReference type="EMBL" id="MBI5251455.1"/>
    </source>
</evidence>
<evidence type="ECO:0000259" key="1">
    <source>
        <dbReference type="Pfam" id="PF11897"/>
    </source>
</evidence>
<comment type="caution">
    <text evidence="2">The sequence shown here is derived from an EMBL/GenBank/DDBJ whole genome shotgun (WGS) entry which is preliminary data.</text>
</comment>
<dbReference type="PANTHER" id="PTHR42655:SF1">
    <property type="entry name" value="GLYCOGEN PHOSPHORYLASE"/>
    <property type="match status" value="1"/>
</dbReference>
<name>A0A9D6V6E8_9BACT</name>
<reference evidence="2" key="1">
    <citation type="submission" date="2020-07" db="EMBL/GenBank/DDBJ databases">
        <title>Huge and variable diversity of episymbiotic CPR bacteria and DPANN archaea in groundwater ecosystems.</title>
        <authorList>
            <person name="He C.Y."/>
            <person name="Keren R."/>
            <person name="Whittaker M."/>
            <person name="Farag I.F."/>
            <person name="Doudna J."/>
            <person name="Cate J.H.D."/>
            <person name="Banfield J.F."/>
        </authorList>
    </citation>
    <scope>NUCLEOTIDE SEQUENCE</scope>
    <source>
        <strain evidence="2">NC_groundwater_1664_Pr3_B-0.1um_52_9</strain>
    </source>
</reference>
<dbReference type="AlphaFoldDB" id="A0A9D6V6E8"/>
<sequence>MRPRHLIVKPDLPAEMQGLLNVGNNLWFTWNPIVNRLFQALDPDLWEKCGHNPILLLGMLSPERKQEIIQDASLMDRIREAETAMEDYLSNLGIYSFNLEKPIDYRIAYFSMEYGLSECLPIYSGGLGVLSGDHLKSASNLCFPLMGMGLLYQKGYFKQYLNIDGWQQESYPDNDFYNLPVSKVRDDKG</sequence>
<dbReference type="SUPFAM" id="SSF53756">
    <property type="entry name" value="UDP-Glycosyltransferase/glycogen phosphorylase"/>
    <property type="match status" value="1"/>
</dbReference>
<dbReference type="EMBL" id="JACRDE010000481">
    <property type="protein sequence ID" value="MBI5251455.1"/>
    <property type="molecule type" value="Genomic_DNA"/>
</dbReference>
<dbReference type="Pfam" id="PF11897">
    <property type="entry name" value="DUF3417"/>
    <property type="match status" value="1"/>
</dbReference>
<feature type="domain" description="DUF3417" evidence="1">
    <location>
        <begin position="12"/>
        <end position="120"/>
    </location>
</feature>
<evidence type="ECO:0000313" key="3">
    <source>
        <dbReference type="Proteomes" id="UP000807825"/>
    </source>
</evidence>
<proteinExistence type="predicted"/>